<keyword evidence="5" id="KW-1185">Reference proteome</keyword>
<feature type="compositionally biased region" description="Basic and acidic residues" evidence="1">
    <location>
        <begin position="138"/>
        <end position="152"/>
    </location>
</feature>
<proteinExistence type="predicted"/>
<evidence type="ECO:0000256" key="1">
    <source>
        <dbReference type="SAM" id="MobiDB-lite"/>
    </source>
</evidence>
<feature type="region of interest" description="Disordered" evidence="1">
    <location>
        <begin position="27"/>
        <end position="64"/>
    </location>
</feature>
<feature type="chain" id="PRO_5036339241" evidence="2">
    <location>
        <begin position="29"/>
        <end position="152"/>
    </location>
</feature>
<name>A0A3L7AJQ0_9MICO</name>
<feature type="compositionally biased region" description="Basic and acidic residues" evidence="1">
    <location>
        <begin position="45"/>
        <end position="64"/>
    </location>
</feature>
<dbReference type="EMBL" id="RCUY01000001">
    <property type="protein sequence ID" value="RLP84434.1"/>
    <property type="molecule type" value="Genomic_DNA"/>
</dbReference>
<reference evidence="3 5" key="1">
    <citation type="submission" date="2018-10" db="EMBL/GenBank/DDBJ databases">
        <authorList>
            <person name="Li J."/>
        </authorList>
    </citation>
    <scope>NUCLEOTIDE SEQUENCE [LARGE SCALE GENOMIC DNA]</scope>
    <source>
        <strain evidence="3 5">JCM 11654</strain>
    </source>
</reference>
<organism evidence="3 5">
    <name type="scientific">Mycetocola lacteus</name>
    <dbReference type="NCBI Taxonomy" id="76637"/>
    <lineage>
        <taxon>Bacteria</taxon>
        <taxon>Bacillati</taxon>
        <taxon>Actinomycetota</taxon>
        <taxon>Actinomycetes</taxon>
        <taxon>Micrococcales</taxon>
        <taxon>Microbacteriaceae</taxon>
        <taxon>Mycetocola</taxon>
    </lineage>
</organism>
<feature type="compositionally biased region" description="Polar residues" evidence="1">
    <location>
        <begin position="127"/>
        <end position="137"/>
    </location>
</feature>
<dbReference type="AlphaFoldDB" id="A0A3L7AJQ0"/>
<evidence type="ECO:0000313" key="3">
    <source>
        <dbReference type="EMBL" id="RLP80649.1"/>
    </source>
</evidence>
<sequence>MKTATRTIVTTLAGLGLIAGLAACSADAPDKNNAKPSASASASADTKKEEAKDPSNPEEIEKVEGKCENGVATITTNNVDVTVPDCETIKIEASNSIIHIGATTNLTVNGAINDIQGTTVQNATITGSANTLTTDNTPKIDDKGEQNEAKTR</sequence>
<feature type="signal peptide" evidence="2">
    <location>
        <begin position="1"/>
        <end position="28"/>
    </location>
</feature>
<dbReference type="Proteomes" id="UP000269438">
    <property type="component" value="Unassembled WGS sequence"/>
</dbReference>
<evidence type="ECO:0000313" key="5">
    <source>
        <dbReference type="Proteomes" id="UP000269438"/>
    </source>
</evidence>
<keyword evidence="2" id="KW-0732">Signal</keyword>
<accession>A0A3L7AJQ0</accession>
<dbReference type="RefSeq" id="WP_121686930.1">
    <property type="nucleotide sequence ID" value="NZ_RCUY01000001.1"/>
</dbReference>
<protein>
    <submittedName>
        <fullName evidence="3">DUF3060 domain-containing protein</fullName>
    </submittedName>
</protein>
<comment type="caution">
    <text evidence="3">The sequence shown here is derived from an EMBL/GenBank/DDBJ whole genome shotgun (WGS) entry which is preliminary data.</text>
</comment>
<evidence type="ECO:0000256" key="2">
    <source>
        <dbReference type="SAM" id="SignalP"/>
    </source>
</evidence>
<gene>
    <name evidence="4" type="ORF">D9V34_00010</name>
    <name evidence="3" type="ORF">D9V34_12305</name>
</gene>
<dbReference type="PROSITE" id="PS51257">
    <property type="entry name" value="PROKAR_LIPOPROTEIN"/>
    <property type="match status" value="1"/>
</dbReference>
<feature type="region of interest" description="Disordered" evidence="1">
    <location>
        <begin position="127"/>
        <end position="152"/>
    </location>
</feature>
<dbReference type="OrthoDB" id="5023209at2"/>
<dbReference type="EMBL" id="RCUY01000011">
    <property type="protein sequence ID" value="RLP80649.1"/>
    <property type="molecule type" value="Genomic_DNA"/>
</dbReference>
<evidence type="ECO:0000313" key="4">
    <source>
        <dbReference type="EMBL" id="RLP84434.1"/>
    </source>
</evidence>